<feature type="compositionally biased region" description="Low complexity" evidence="2">
    <location>
        <begin position="262"/>
        <end position="278"/>
    </location>
</feature>
<dbReference type="WBParaSite" id="Gr19_v10_g17249.t1">
    <property type="protein sequence ID" value="Gr19_v10_g17249.t1"/>
    <property type="gene ID" value="Gr19_v10_g17249"/>
</dbReference>
<accession>A0A914HHN4</accession>
<reference evidence="4" key="1">
    <citation type="submission" date="2022-11" db="UniProtKB">
        <authorList>
            <consortium name="WormBaseParasite"/>
        </authorList>
    </citation>
    <scope>IDENTIFICATION</scope>
</reference>
<dbReference type="AlphaFoldDB" id="A0A914HHN4"/>
<feature type="compositionally biased region" description="Acidic residues" evidence="2">
    <location>
        <begin position="167"/>
        <end position="184"/>
    </location>
</feature>
<evidence type="ECO:0000313" key="4">
    <source>
        <dbReference type="WBParaSite" id="Gr19_v10_g17249.t1"/>
    </source>
</evidence>
<feature type="coiled-coil region" evidence="1">
    <location>
        <begin position="28"/>
        <end position="55"/>
    </location>
</feature>
<evidence type="ECO:0000256" key="1">
    <source>
        <dbReference type="SAM" id="Coils"/>
    </source>
</evidence>
<dbReference type="Proteomes" id="UP000887572">
    <property type="component" value="Unplaced"/>
</dbReference>
<name>A0A914HHN4_GLORO</name>
<evidence type="ECO:0000313" key="3">
    <source>
        <dbReference type="Proteomes" id="UP000887572"/>
    </source>
</evidence>
<organism evidence="3 4">
    <name type="scientific">Globodera rostochiensis</name>
    <name type="common">Golden nematode worm</name>
    <name type="synonym">Heterodera rostochiensis</name>
    <dbReference type="NCBI Taxonomy" id="31243"/>
    <lineage>
        <taxon>Eukaryota</taxon>
        <taxon>Metazoa</taxon>
        <taxon>Ecdysozoa</taxon>
        <taxon>Nematoda</taxon>
        <taxon>Chromadorea</taxon>
        <taxon>Rhabditida</taxon>
        <taxon>Tylenchina</taxon>
        <taxon>Tylenchomorpha</taxon>
        <taxon>Tylenchoidea</taxon>
        <taxon>Heteroderidae</taxon>
        <taxon>Heteroderinae</taxon>
        <taxon>Globodera</taxon>
    </lineage>
</organism>
<sequence length="305" mass="34386">MKDSPIQSTHSNFCANPAVENTKFSLLFQLEQRKVVKLERENRALLERVNNLLSQDDEARIELLVADKTRRKLVQLRAITERTMKSLESGLNEFQTFVDDIDETMNEEERRGALRPLKIDTTDDKNERILNNFSPKLKRIPESPMVSSSTATSKLGSILESIHKGMEEEEKEKEDDERVEETVDETLLLDSVGAEQKDEEQQSEKGKQPKNEPGSSVTLRQRPSAIKLVLKTKKQTDVATYNSGDRTPVPVPVDDSRSFFAASFDPSTSLSDSTSASARPKRAAATKIGSYQLPSLSKKMRRDNN</sequence>
<evidence type="ECO:0000256" key="2">
    <source>
        <dbReference type="SAM" id="MobiDB-lite"/>
    </source>
</evidence>
<protein>
    <submittedName>
        <fullName evidence="4">Shugoshin C-terminal domain-containing protein</fullName>
    </submittedName>
</protein>
<proteinExistence type="predicted"/>
<feature type="region of interest" description="Disordered" evidence="2">
    <location>
        <begin position="166"/>
        <end position="305"/>
    </location>
</feature>
<keyword evidence="3" id="KW-1185">Reference proteome</keyword>
<feature type="compositionally biased region" description="Basic and acidic residues" evidence="2">
    <location>
        <begin position="195"/>
        <end position="210"/>
    </location>
</feature>
<keyword evidence="1" id="KW-0175">Coiled coil</keyword>